<dbReference type="InterPro" id="IPR038973">
    <property type="entry name" value="MutL/Mlh/Pms-like"/>
</dbReference>
<dbReference type="SUPFAM" id="SSF54211">
    <property type="entry name" value="Ribosomal protein S5 domain 2-like"/>
    <property type="match status" value="1"/>
</dbReference>
<dbReference type="InterPro" id="IPR014790">
    <property type="entry name" value="MutL_C"/>
</dbReference>
<dbReference type="CDD" id="cd00782">
    <property type="entry name" value="MutL_Trans"/>
    <property type="match status" value="1"/>
</dbReference>
<name>A0A1W1I050_9BACT</name>
<evidence type="ECO:0000256" key="4">
    <source>
        <dbReference type="ARBA" id="ARBA00023204"/>
    </source>
</evidence>
<evidence type="ECO:0000256" key="5">
    <source>
        <dbReference type="HAMAP-Rule" id="MF_00149"/>
    </source>
</evidence>
<accession>A0A1W1I050</accession>
<dbReference type="SMART" id="SM01340">
    <property type="entry name" value="DNA_mis_repair"/>
    <property type="match status" value="1"/>
</dbReference>
<dbReference type="GO" id="GO:0140664">
    <property type="term" value="F:ATP-dependent DNA damage sensor activity"/>
    <property type="evidence" value="ECO:0007669"/>
    <property type="project" value="InterPro"/>
</dbReference>
<dbReference type="InterPro" id="IPR013507">
    <property type="entry name" value="DNA_mismatch_S5_2-like"/>
</dbReference>
<dbReference type="Pfam" id="PF01119">
    <property type="entry name" value="DNA_mis_repair"/>
    <property type="match status" value="1"/>
</dbReference>
<evidence type="ECO:0000259" key="6">
    <source>
        <dbReference type="SMART" id="SM00853"/>
    </source>
</evidence>
<keyword evidence="4 5" id="KW-0234">DNA repair</keyword>
<dbReference type="InterPro" id="IPR020568">
    <property type="entry name" value="Ribosomal_Su5_D2-typ_SF"/>
</dbReference>
<dbReference type="Pfam" id="PF13589">
    <property type="entry name" value="HATPase_c_3"/>
    <property type="match status" value="1"/>
</dbReference>
<comment type="similarity">
    <text evidence="1 5">Belongs to the DNA mismatch repair MutL/HexB family.</text>
</comment>
<evidence type="ECO:0000256" key="1">
    <source>
        <dbReference type="ARBA" id="ARBA00006082"/>
    </source>
</evidence>
<reference evidence="8 9" key="1">
    <citation type="submission" date="2017-03" db="EMBL/GenBank/DDBJ databases">
        <authorList>
            <person name="Afonso C.L."/>
            <person name="Miller P.J."/>
            <person name="Scott M.A."/>
            <person name="Spackman E."/>
            <person name="Goraichik I."/>
            <person name="Dimitrov K.M."/>
            <person name="Suarez D.L."/>
            <person name="Swayne D.E."/>
        </authorList>
    </citation>
    <scope>NUCLEOTIDE SEQUENCE [LARGE SCALE GENOMIC DNA]</scope>
    <source>
        <strain evidence="8">Genome sequencing of Nitrospira japonica strain NJ11</strain>
    </source>
</reference>
<dbReference type="InterPro" id="IPR014721">
    <property type="entry name" value="Ribsml_uS5_D2-typ_fold_subgr"/>
</dbReference>
<dbReference type="CDD" id="cd16926">
    <property type="entry name" value="HATPase_MutL-MLH-PMS-like"/>
    <property type="match status" value="1"/>
</dbReference>
<dbReference type="HAMAP" id="MF_00149">
    <property type="entry name" value="DNA_mis_repair"/>
    <property type="match status" value="1"/>
</dbReference>
<organism evidence="8 9">
    <name type="scientific">Nitrospira japonica</name>
    <dbReference type="NCBI Taxonomy" id="1325564"/>
    <lineage>
        <taxon>Bacteria</taxon>
        <taxon>Pseudomonadati</taxon>
        <taxon>Nitrospirota</taxon>
        <taxon>Nitrospiria</taxon>
        <taxon>Nitrospirales</taxon>
        <taxon>Nitrospiraceae</taxon>
        <taxon>Nitrospira</taxon>
    </lineage>
</organism>
<dbReference type="GO" id="GO:0030983">
    <property type="term" value="F:mismatched DNA binding"/>
    <property type="evidence" value="ECO:0007669"/>
    <property type="project" value="InterPro"/>
</dbReference>
<dbReference type="Gene3D" id="3.30.565.10">
    <property type="entry name" value="Histidine kinase-like ATPase, C-terminal domain"/>
    <property type="match status" value="1"/>
</dbReference>
<feature type="domain" description="MutL C-terminal dimerisation" evidence="6">
    <location>
        <begin position="407"/>
        <end position="550"/>
    </location>
</feature>
<dbReference type="PANTHER" id="PTHR10073:SF12">
    <property type="entry name" value="DNA MISMATCH REPAIR PROTEIN MLH1"/>
    <property type="match status" value="1"/>
</dbReference>
<dbReference type="SUPFAM" id="SSF118116">
    <property type="entry name" value="DNA mismatch repair protein MutL"/>
    <property type="match status" value="1"/>
</dbReference>
<dbReference type="GO" id="GO:0006298">
    <property type="term" value="P:mismatch repair"/>
    <property type="evidence" value="ECO:0007669"/>
    <property type="project" value="UniProtKB-UniRule"/>
</dbReference>
<dbReference type="Gene3D" id="3.30.1370.100">
    <property type="entry name" value="MutL, C-terminal domain, regulatory subdomain"/>
    <property type="match status" value="1"/>
</dbReference>
<keyword evidence="9" id="KW-1185">Reference proteome</keyword>
<dbReference type="InterPro" id="IPR002099">
    <property type="entry name" value="MutL/Mlh/PMS"/>
</dbReference>
<dbReference type="Gene3D" id="3.30.1540.20">
    <property type="entry name" value="MutL, C-terminal domain, dimerisation subdomain"/>
    <property type="match status" value="1"/>
</dbReference>
<dbReference type="SUPFAM" id="SSF55874">
    <property type="entry name" value="ATPase domain of HSP90 chaperone/DNA topoisomerase II/histidine kinase"/>
    <property type="match status" value="1"/>
</dbReference>
<dbReference type="KEGG" id="nja:NSJP_0180"/>
<dbReference type="SMART" id="SM00853">
    <property type="entry name" value="MutL_C"/>
    <property type="match status" value="1"/>
</dbReference>
<proteinExistence type="inferred from homology"/>
<gene>
    <name evidence="5 8" type="primary">mutL</name>
    <name evidence="8" type="ORF">NSJP_0180</name>
</gene>
<dbReference type="InterPro" id="IPR042121">
    <property type="entry name" value="MutL_C_regsub"/>
</dbReference>
<sequence length="596" mass="64591">MAVAGCVPTIHILPGDVVSRIAAGEVIERPSAVVKELVENSLDAGARRISVEVKDGGLSLIRVTDDGAGIGRLDLPLAFQRHATSKLASDQDLTSVMTMGFRGEALPSIASVSKVAVTTFTGRDAAAAHLTLVGGVAGTVTDAPPVPGTRIDVAELFYNQPARKKFLKAKSTEFSHISHAVQQAALAWPSVHFRLIHNGQDVLNYPAVSEGRDRILQVYGRTFVGSTVEVLGRATGYVVRGVVIDPVHARSAKTPQDCFVNRRPVRSSTVFHAVTGGYASLLAKGCHPTYVLYLEVDPDKLDVNVHPAKREIRFAETDRIHQLVAQTLRRVFSGPERTAATAIANDGAGGPVQEASAVALSVEQTRFDARASRPAKPTSEPVGADQLTWVRESESSYGTAPLPDVMPFGQMLRRYVIAQVGQELHVIDQHTAHERVLFQRIHRSWQRRELISQPLLIPETVELPAAQFALLTKHLDDLETLGLAIEPFGGTAVAVRSVPAGTGGMDIASLVRDLLDDLSQWDRLSSLDDRVAPVLASLACHSAVRAGRHMALPEIQQLVRDWVEEGLVMTCPHGRRTAYRMSTDELDKLFGRVGWT</sequence>
<dbReference type="InterPro" id="IPR037198">
    <property type="entry name" value="MutL_C_sf"/>
</dbReference>
<evidence type="ECO:0000259" key="7">
    <source>
        <dbReference type="SMART" id="SM01340"/>
    </source>
</evidence>
<dbReference type="PROSITE" id="PS00058">
    <property type="entry name" value="DNA_MISMATCH_REPAIR_1"/>
    <property type="match status" value="1"/>
</dbReference>
<evidence type="ECO:0000313" key="8">
    <source>
        <dbReference type="EMBL" id="SLM46352.1"/>
    </source>
</evidence>
<dbReference type="PANTHER" id="PTHR10073">
    <property type="entry name" value="DNA MISMATCH REPAIR PROTEIN MLH, PMS, MUTL"/>
    <property type="match status" value="1"/>
</dbReference>
<dbReference type="STRING" id="1325564.NSJP_0180"/>
<dbReference type="GO" id="GO:0005524">
    <property type="term" value="F:ATP binding"/>
    <property type="evidence" value="ECO:0007669"/>
    <property type="project" value="InterPro"/>
</dbReference>
<dbReference type="InterPro" id="IPR020667">
    <property type="entry name" value="DNA_mismatch_repair_MutL"/>
</dbReference>
<dbReference type="RefSeq" id="WP_172834063.1">
    <property type="nucleotide sequence ID" value="NZ_LT828648.1"/>
</dbReference>
<evidence type="ECO:0000256" key="2">
    <source>
        <dbReference type="ARBA" id="ARBA00021975"/>
    </source>
</evidence>
<dbReference type="InterPro" id="IPR014762">
    <property type="entry name" value="DNA_mismatch_repair_CS"/>
</dbReference>
<evidence type="ECO:0000313" key="9">
    <source>
        <dbReference type="Proteomes" id="UP000192042"/>
    </source>
</evidence>
<dbReference type="Gene3D" id="3.30.230.10">
    <property type="match status" value="1"/>
</dbReference>
<dbReference type="Pfam" id="PF08676">
    <property type="entry name" value="MutL_C"/>
    <property type="match status" value="1"/>
</dbReference>
<dbReference type="NCBIfam" id="TIGR00585">
    <property type="entry name" value="mutl"/>
    <property type="match status" value="1"/>
</dbReference>
<dbReference type="FunFam" id="3.30.565.10:FF:000003">
    <property type="entry name" value="DNA mismatch repair endonuclease MutL"/>
    <property type="match status" value="1"/>
</dbReference>
<comment type="function">
    <text evidence="5">This protein is involved in the repair of mismatches in DNA. It is required for dam-dependent methyl-directed DNA mismatch repair. May act as a 'molecular matchmaker', a protein that promotes the formation of a stable complex between two or more DNA-binding proteins in an ATP-dependent manner without itself being part of a final effector complex.</text>
</comment>
<protein>
    <recommendedName>
        <fullName evidence="2 5">DNA mismatch repair protein MutL</fullName>
    </recommendedName>
</protein>
<evidence type="ECO:0000256" key="3">
    <source>
        <dbReference type="ARBA" id="ARBA00022763"/>
    </source>
</evidence>
<keyword evidence="3 5" id="KW-0227">DNA damage</keyword>
<dbReference type="GO" id="GO:0032300">
    <property type="term" value="C:mismatch repair complex"/>
    <property type="evidence" value="ECO:0007669"/>
    <property type="project" value="InterPro"/>
</dbReference>
<dbReference type="GO" id="GO:0016887">
    <property type="term" value="F:ATP hydrolysis activity"/>
    <property type="evidence" value="ECO:0007669"/>
    <property type="project" value="InterPro"/>
</dbReference>
<dbReference type="EMBL" id="LT828648">
    <property type="protein sequence ID" value="SLM46352.1"/>
    <property type="molecule type" value="Genomic_DNA"/>
</dbReference>
<dbReference type="AlphaFoldDB" id="A0A1W1I050"/>
<feature type="domain" description="DNA mismatch repair protein S5" evidence="7">
    <location>
        <begin position="215"/>
        <end position="333"/>
    </location>
</feature>
<dbReference type="Proteomes" id="UP000192042">
    <property type="component" value="Chromosome I"/>
</dbReference>
<dbReference type="InterPro" id="IPR042120">
    <property type="entry name" value="MutL_C_dimsub"/>
</dbReference>
<dbReference type="InterPro" id="IPR036890">
    <property type="entry name" value="HATPase_C_sf"/>
</dbReference>